<accession>A0A699KS85</accession>
<sequence>MAKTFGLLRELTTSRTPEKVLVREDASNPIAKYVNAISLVKMEKDKSIENNKVVNKNVVESSESNVVKPIELVDKKKKMEEGMDDKSVKSMKEELTGWEIKADVLVEMPRSRPIRYCSKHEINKKIIEGLIDNHKYNDSLLATRLGSDVNVMPISIYNRLTNEKLVGTDIRLSLASHSYIYPLGIAEDVLIDIVGYVYPMDFVFLEDNNKPFI</sequence>
<dbReference type="GO" id="GO:0003964">
    <property type="term" value="F:RNA-directed DNA polymerase activity"/>
    <property type="evidence" value="ECO:0007669"/>
    <property type="project" value="UniProtKB-KW"/>
</dbReference>
<keyword evidence="1" id="KW-0548">Nucleotidyltransferase</keyword>
<evidence type="ECO:0000313" key="1">
    <source>
        <dbReference type="EMBL" id="GFB08318.1"/>
    </source>
</evidence>
<name>A0A699KS85_TANCI</name>
<gene>
    <name evidence="1" type="ORF">Tci_680289</name>
</gene>
<comment type="caution">
    <text evidence="1">The sequence shown here is derived from an EMBL/GenBank/DDBJ whole genome shotgun (WGS) entry which is preliminary data.</text>
</comment>
<organism evidence="1">
    <name type="scientific">Tanacetum cinerariifolium</name>
    <name type="common">Dalmatian daisy</name>
    <name type="synonym">Chrysanthemum cinerariifolium</name>
    <dbReference type="NCBI Taxonomy" id="118510"/>
    <lineage>
        <taxon>Eukaryota</taxon>
        <taxon>Viridiplantae</taxon>
        <taxon>Streptophyta</taxon>
        <taxon>Embryophyta</taxon>
        <taxon>Tracheophyta</taxon>
        <taxon>Spermatophyta</taxon>
        <taxon>Magnoliopsida</taxon>
        <taxon>eudicotyledons</taxon>
        <taxon>Gunneridae</taxon>
        <taxon>Pentapetalae</taxon>
        <taxon>asterids</taxon>
        <taxon>campanulids</taxon>
        <taxon>Asterales</taxon>
        <taxon>Asteraceae</taxon>
        <taxon>Asteroideae</taxon>
        <taxon>Anthemideae</taxon>
        <taxon>Anthemidinae</taxon>
        <taxon>Tanacetum</taxon>
    </lineage>
</organism>
<proteinExistence type="predicted"/>
<dbReference type="PANTHER" id="PTHR33067">
    <property type="entry name" value="RNA-DIRECTED DNA POLYMERASE-RELATED"/>
    <property type="match status" value="1"/>
</dbReference>
<dbReference type="AlphaFoldDB" id="A0A699KS85"/>
<reference evidence="1" key="1">
    <citation type="journal article" date="2019" name="Sci. Rep.">
        <title>Draft genome of Tanacetum cinerariifolium, the natural source of mosquito coil.</title>
        <authorList>
            <person name="Yamashiro T."/>
            <person name="Shiraishi A."/>
            <person name="Satake H."/>
            <person name="Nakayama K."/>
        </authorList>
    </citation>
    <scope>NUCLEOTIDE SEQUENCE</scope>
</reference>
<keyword evidence="1" id="KW-0695">RNA-directed DNA polymerase</keyword>
<keyword evidence="1" id="KW-0808">Transferase</keyword>
<dbReference type="PANTHER" id="PTHR33067:SF9">
    <property type="entry name" value="RNA-DIRECTED DNA POLYMERASE"/>
    <property type="match status" value="1"/>
</dbReference>
<dbReference type="EMBL" id="BKCJ010548353">
    <property type="protein sequence ID" value="GFB08318.1"/>
    <property type="molecule type" value="Genomic_DNA"/>
</dbReference>
<protein>
    <submittedName>
        <fullName evidence="1">Reverse transcriptase domain-containing protein</fullName>
    </submittedName>
</protein>